<accession>A0ABS5IWR6</accession>
<gene>
    <name evidence="1" type="ORF">KE626_07915</name>
</gene>
<proteinExistence type="predicted"/>
<evidence type="ECO:0000313" key="2">
    <source>
        <dbReference type="Proteomes" id="UP000676386"/>
    </source>
</evidence>
<sequence>MSIEKLPKKLRVFFDEIRNGVVENCITNLDSIEGFDAQKGIVLAEIFYYQSDYNSAMDYDERSLLHNDKWYAGNILTEHFYAYTYAAIESDQVERAIKFYNFFLEVKEQLDLPEHLVSQYRYLTEQHILKLKGYKKLYIDQPPINLITEGKAKREFEDQLRKYRPKLDPDSIEGIEYILQFMITDCATSDVFECYEKYADKIKIENIHVDIARLYVISGRLELAWKTLIRYAERSWWPVEHLQVLPMRVFEYGELLPILNNEFKMEILNLPKVKLTK</sequence>
<comment type="caution">
    <text evidence="1">The sequence shown here is derived from an EMBL/GenBank/DDBJ whole genome shotgun (WGS) entry which is preliminary data.</text>
</comment>
<name>A0ABS5IWR6_9BACT</name>
<organism evidence="1 2">
    <name type="scientific">Chitinophaga hostae</name>
    <dbReference type="NCBI Taxonomy" id="2831022"/>
    <lineage>
        <taxon>Bacteria</taxon>
        <taxon>Pseudomonadati</taxon>
        <taxon>Bacteroidota</taxon>
        <taxon>Chitinophagia</taxon>
        <taxon>Chitinophagales</taxon>
        <taxon>Chitinophagaceae</taxon>
        <taxon>Chitinophaga</taxon>
    </lineage>
</organism>
<dbReference type="RefSeq" id="WP_211972336.1">
    <property type="nucleotide sequence ID" value="NZ_JAGTXB010000003.1"/>
</dbReference>
<dbReference type="Proteomes" id="UP000676386">
    <property type="component" value="Unassembled WGS sequence"/>
</dbReference>
<keyword evidence="2" id="KW-1185">Reference proteome</keyword>
<protein>
    <submittedName>
        <fullName evidence="1">Uncharacterized protein</fullName>
    </submittedName>
</protein>
<evidence type="ECO:0000313" key="1">
    <source>
        <dbReference type="EMBL" id="MBS0027231.1"/>
    </source>
</evidence>
<dbReference type="EMBL" id="JAGTXB010000003">
    <property type="protein sequence ID" value="MBS0027231.1"/>
    <property type="molecule type" value="Genomic_DNA"/>
</dbReference>
<reference evidence="1 2" key="1">
    <citation type="submission" date="2021-04" db="EMBL/GenBank/DDBJ databases">
        <title>Chitinophaga sp. nov., isolated from the rhizosphere soil.</title>
        <authorList>
            <person name="He S."/>
        </authorList>
    </citation>
    <scope>NUCLEOTIDE SEQUENCE [LARGE SCALE GENOMIC DNA]</scope>
    <source>
        <strain evidence="1 2">2R12</strain>
    </source>
</reference>